<protein>
    <recommendedName>
        <fullName evidence="3">Reverse transcriptase zinc-binding domain-containing protein</fullName>
    </recommendedName>
</protein>
<dbReference type="OrthoDB" id="1210636at2759"/>
<dbReference type="Proteomes" id="UP000811246">
    <property type="component" value="Chromosome 9"/>
</dbReference>
<sequence length="156" mass="18236">MHEENALWRNILDVKYGSIWGGWCTKEVRGAYRVGVWKFIRNGWNDFLGNCKYEMGRGTQISFWHDIWCGDVALKSAFPSLYRIALDPDSSVAENMCSTAEPIHWFVSFTRVAQDWEVGDITDFYNMLYALKHRAGREDRLLWTCTGNKKFSVRSY</sequence>
<dbReference type="PANTHER" id="PTHR36617:SF16">
    <property type="entry name" value="OS04G0516500 PROTEIN"/>
    <property type="match status" value="1"/>
</dbReference>
<evidence type="ECO:0008006" key="3">
    <source>
        <dbReference type="Google" id="ProtNLM"/>
    </source>
</evidence>
<name>A0A922E9Z2_CARIL</name>
<dbReference type="EMBL" id="CM031833">
    <property type="protein sequence ID" value="KAG6697968.1"/>
    <property type="molecule type" value="Genomic_DNA"/>
</dbReference>
<evidence type="ECO:0000313" key="1">
    <source>
        <dbReference type="EMBL" id="KAG6697968.1"/>
    </source>
</evidence>
<evidence type="ECO:0000313" key="2">
    <source>
        <dbReference type="Proteomes" id="UP000811246"/>
    </source>
</evidence>
<dbReference type="PANTHER" id="PTHR36617">
    <property type="entry name" value="PROTEIN, PUTATIVE-RELATED"/>
    <property type="match status" value="1"/>
</dbReference>
<accession>A0A922E9Z2</accession>
<proteinExistence type="predicted"/>
<comment type="caution">
    <text evidence="1">The sequence shown here is derived from an EMBL/GenBank/DDBJ whole genome shotgun (WGS) entry which is preliminary data.</text>
</comment>
<reference evidence="1" key="1">
    <citation type="submission" date="2021-01" db="EMBL/GenBank/DDBJ databases">
        <authorList>
            <person name="Lovell J.T."/>
            <person name="Bentley N."/>
            <person name="Bhattarai G."/>
            <person name="Jenkins J.W."/>
            <person name="Sreedasyam A."/>
            <person name="Alarcon Y."/>
            <person name="Bock C."/>
            <person name="Boston L."/>
            <person name="Carlson J."/>
            <person name="Cervantes K."/>
            <person name="Clermont K."/>
            <person name="Krom N."/>
            <person name="Kubenka K."/>
            <person name="Mamidi S."/>
            <person name="Mattison C."/>
            <person name="Monteros M."/>
            <person name="Pisani C."/>
            <person name="Plott C."/>
            <person name="Rajasekar S."/>
            <person name="Rhein H.S."/>
            <person name="Rohla C."/>
            <person name="Song M."/>
            <person name="Hilaire R.S."/>
            <person name="Shu S."/>
            <person name="Wells L."/>
            <person name="Wang X."/>
            <person name="Webber J."/>
            <person name="Heerema R.J."/>
            <person name="Klein P."/>
            <person name="Conner P."/>
            <person name="Grauke L."/>
            <person name="Grimwood J."/>
            <person name="Schmutz J."/>
            <person name="Randall J.J."/>
        </authorList>
    </citation>
    <scope>NUCLEOTIDE SEQUENCE</scope>
    <source>
        <tissue evidence="1">Leaf</tissue>
    </source>
</reference>
<organism evidence="1 2">
    <name type="scientific">Carya illinoinensis</name>
    <name type="common">Pecan</name>
    <dbReference type="NCBI Taxonomy" id="32201"/>
    <lineage>
        <taxon>Eukaryota</taxon>
        <taxon>Viridiplantae</taxon>
        <taxon>Streptophyta</taxon>
        <taxon>Embryophyta</taxon>
        <taxon>Tracheophyta</taxon>
        <taxon>Spermatophyta</taxon>
        <taxon>Magnoliopsida</taxon>
        <taxon>eudicotyledons</taxon>
        <taxon>Gunneridae</taxon>
        <taxon>Pentapetalae</taxon>
        <taxon>rosids</taxon>
        <taxon>fabids</taxon>
        <taxon>Fagales</taxon>
        <taxon>Juglandaceae</taxon>
        <taxon>Carya</taxon>
    </lineage>
</organism>
<dbReference type="AlphaFoldDB" id="A0A922E9Z2"/>
<gene>
    <name evidence="1" type="ORF">I3842_09G228100</name>
</gene>